<gene>
    <name evidence="1" type="ORF">WG66_17038</name>
</gene>
<dbReference type="Proteomes" id="UP000054988">
    <property type="component" value="Unassembled WGS sequence"/>
</dbReference>
<name>A0A0W0F224_MONRR</name>
<accession>A0A0W0F224</accession>
<evidence type="ECO:0000313" key="2">
    <source>
        <dbReference type="Proteomes" id="UP000054988"/>
    </source>
</evidence>
<dbReference type="EMBL" id="LATX01002387">
    <property type="protein sequence ID" value="KTB30382.1"/>
    <property type="molecule type" value="Genomic_DNA"/>
</dbReference>
<comment type="caution">
    <text evidence="1">The sequence shown here is derived from an EMBL/GenBank/DDBJ whole genome shotgun (WGS) entry which is preliminary data.</text>
</comment>
<protein>
    <submittedName>
        <fullName evidence="1">Uncharacterized protein</fullName>
    </submittedName>
</protein>
<reference evidence="1 2" key="1">
    <citation type="submission" date="2015-12" db="EMBL/GenBank/DDBJ databases">
        <title>Draft genome sequence of Moniliophthora roreri, the causal agent of frosty pod rot of cacao.</title>
        <authorList>
            <person name="Aime M.C."/>
            <person name="Diaz-Valderrama J.R."/>
            <person name="Kijpornyongpan T."/>
            <person name="Phillips-Mora W."/>
        </authorList>
    </citation>
    <scope>NUCLEOTIDE SEQUENCE [LARGE SCALE GENOMIC DNA]</scope>
    <source>
        <strain evidence="1 2">MCA 2952</strain>
    </source>
</reference>
<dbReference type="eggNOG" id="ENOG502T2G7">
    <property type="taxonomic scope" value="Eukaryota"/>
</dbReference>
<sequence>MPTNVGIALYTQTDSRGRKTNPHWALVAHETDYLLPNVRVFQIGLDHSDSWILKPKTCSLANSSSLIGIVHVAQIPKDISWLEDFSKQFPAVKNGDNPSGLLGWSCEAWVIRFLWALVDARMISLPCDVTQVYDYVRAKKVTMEGCRAQVPHIIPVVSLVTDELQRQMQTDIHSQ</sequence>
<proteinExistence type="predicted"/>
<dbReference type="AlphaFoldDB" id="A0A0W0F224"/>
<evidence type="ECO:0000313" key="1">
    <source>
        <dbReference type="EMBL" id="KTB30382.1"/>
    </source>
</evidence>
<organism evidence="1 2">
    <name type="scientific">Moniliophthora roreri</name>
    <name type="common">Frosty pod rot fungus</name>
    <name type="synonym">Monilia roreri</name>
    <dbReference type="NCBI Taxonomy" id="221103"/>
    <lineage>
        <taxon>Eukaryota</taxon>
        <taxon>Fungi</taxon>
        <taxon>Dikarya</taxon>
        <taxon>Basidiomycota</taxon>
        <taxon>Agaricomycotina</taxon>
        <taxon>Agaricomycetes</taxon>
        <taxon>Agaricomycetidae</taxon>
        <taxon>Agaricales</taxon>
        <taxon>Marasmiineae</taxon>
        <taxon>Marasmiaceae</taxon>
        <taxon>Moniliophthora</taxon>
    </lineage>
</organism>